<comment type="similarity">
    <text evidence="6">Belongs to the LptE lipoprotein family.</text>
</comment>
<name>A0ABZ0CST4_9BURK</name>
<evidence type="ECO:0000256" key="3">
    <source>
        <dbReference type="ARBA" id="ARBA00023139"/>
    </source>
</evidence>
<dbReference type="EMBL" id="CP136336">
    <property type="protein sequence ID" value="WOB08044.1"/>
    <property type="molecule type" value="Genomic_DNA"/>
</dbReference>
<evidence type="ECO:0000313" key="8">
    <source>
        <dbReference type="Proteomes" id="UP001303946"/>
    </source>
</evidence>
<evidence type="ECO:0000256" key="1">
    <source>
        <dbReference type="ARBA" id="ARBA00022729"/>
    </source>
</evidence>
<evidence type="ECO:0000256" key="6">
    <source>
        <dbReference type="HAMAP-Rule" id="MF_01186"/>
    </source>
</evidence>
<keyword evidence="3 6" id="KW-0564">Palmitate</keyword>
<keyword evidence="2 6" id="KW-0472">Membrane</keyword>
<evidence type="ECO:0000256" key="4">
    <source>
        <dbReference type="ARBA" id="ARBA00023237"/>
    </source>
</evidence>
<evidence type="ECO:0000256" key="5">
    <source>
        <dbReference type="ARBA" id="ARBA00023288"/>
    </source>
</evidence>
<comment type="subcellular location">
    <subcellularLocation>
        <location evidence="6">Cell outer membrane</location>
        <topology evidence="6">Lipid-anchor</topology>
    </subcellularLocation>
</comment>
<dbReference type="Gene3D" id="3.30.160.150">
    <property type="entry name" value="Lipoprotein like domain"/>
    <property type="match status" value="1"/>
</dbReference>
<dbReference type="Pfam" id="PF04390">
    <property type="entry name" value="LptE"/>
    <property type="match status" value="1"/>
</dbReference>
<organism evidence="7 8">
    <name type="scientific">Piscinibacter gummiphilus</name>
    <dbReference type="NCBI Taxonomy" id="946333"/>
    <lineage>
        <taxon>Bacteria</taxon>
        <taxon>Pseudomonadati</taxon>
        <taxon>Pseudomonadota</taxon>
        <taxon>Betaproteobacteria</taxon>
        <taxon>Burkholderiales</taxon>
        <taxon>Sphaerotilaceae</taxon>
        <taxon>Piscinibacter</taxon>
    </lineage>
</organism>
<proteinExistence type="inferred from homology"/>
<reference evidence="7 8" key="1">
    <citation type="submission" date="2023-10" db="EMBL/GenBank/DDBJ databases">
        <title>Bacteria for the degradation of biodegradable plastic PBAT(Polybutylene adipate terephthalate).</title>
        <authorList>
            <person name="Weon H.-Y."/>
            <person name="Yeon J."/>
        </authorList>
    </citation>
    <scope>NUCLEOTIDE SEQUENCE [LARGE SCALE GENOMIC DNA]</scope>
    <source>
        <strain evidence="7 8">SBD 7-3</strain>
    </source>
</reference>
<accession>A0ABZ0CST4</accession>
<dbReference type="HAMAP" id="MF_01186">
    <property type="entry name" value="LPS_assembly_LptE"/>
    <property type="match status" value="1"/>
</dbReference>
<keyword evidence="1 6" id="KW-0732">Signal</keyword>
<comment type="function">
    <text evidence="6">Together with LptD, is involved in the assembly of lipopolysaccharide (LPS) at the surface of the outer membrane. Required for the proper assembly of LptD. Binds LPS and may serve as the LPS recognition site at the outer membrane.</text>
</comment>
<dbReference type="PANTHER" id="PTHR38098:SF1">
    <property type="entry name" value="LPS-ASSEMBLY LIPOPROTEIN LPTE"/>
    <property type="match status" value="1"/>
</dbReference>
<keyword evidence="4 6" id="KW-0998">Cell outer membrane</keyword>
<evidence type="ECO:0000256" key="2">
    <source>
        <dbReference type="ARBA" id="ARBA00023136"/>
    </source>
</evidence>
<evidence type="ECO:0000313" key="7">
    <source>
        <dbReference type="EMBL" id="WOB08044.1"/>
    </source>
</evidence>
<keyword evidence="8" id="KW-1185">Reference proteome</keyword>
<dbReference type="PROSITE" id="PS51257">
    <property type="entry name" value="PROKAR_LIPOPROTEIN"/>
    <property type="match status" value="1"/>
</dbReference>
<protein>
    <recommendedName>
        <fullName evidence="6">LPS-assembly lipoprotein LptE</fullName>
    </recommendedName>
</protein>
<dbReference type="PANTHER" id="PTHR38098">
    <property type="entry name" value="LPS-ASSEMBLY LIPOPROTEIN LPTE"/>
    <property type="match status" value="1"/>
</dbReference>
<gene>
    <name evidence="6 7" type="primary">lptE</name>
    <name evidence="7" type="ORF">RXV79_24475</name>
</gene>
<keyword evidence="5 6" id="KW-0449">Lipoprotein</keyword>
<comment type="subunit">
    <text evidence="6">Component of the lipopolysaccharide transport and assembly complex. Interacts with LptD.</text>
</comment>
<dbReference type="InterPro" id="IPR007485">
    <property type="entry name" value="LPS_assembly_LptE"/>
</dbReference>
<dbReference type="Proteomes" id="UP001303946">
    <property type="component" value="Chromosome"/>
</dbReference>
<dbReference type="RefSeq" id="WP_316700716.1">
    <property type="nucleotide sequence ID" value="NZ_CP136336.1"/>
</dbReference>
<sequence>MTALRRSFVLGAAALVAGCGFQLRRAPELSFKTVYLSGFKPHSPLAEELRRQIATSTTTRVVEVPTQAEVIFDTQTDKRDKGVVVSTTAGQVREVQLRLHLQFRVKTLAGKELIPSTAIALTRDMTYNERDALGKEQEEEMLYRAMQSDIANQVLRRLAAVKSL</sequence>